<dbReference type="OrthoDB" id="407509at2759"/>
<organism evidence="1 2">
    <name type="scientific">Pararge aegeria aegeria</name>
    <dbReference type="NCBI Taxonomy" id="348720"/>
    <lineage>
        <taxon>Eukaryota</taxon>
        <taxon>Metazoa</taxon>
        <taxon>Ecdysozoa</taxon>
        <taxon>Arthropoda</taxon>
        <taxon>Hexapoda</taxon>
        <taxon>Insecta</taxon>
        <taxon>Pterygota</taxon>
        <taxon>Neoptera</taxon>
        <taxon>Endopterygota</taxon>
        <taxon>Lepidoptera</taxon>
        <taxon>Glossata</taxon>
        <taxon>Ditrysia</taxon>
        <taxon>Papilionoidea</taxon>
        <taxon>Nymphalidae</taxon>
        <taxon>Satyrinae</taxon>
        <taxon>Satyrini</taxon>
        <taxon>Parargina</taxon>
        <taxon>Pararge</taxon>
    </lineage>
</organism>
<comment type="caution">
    <text evidence="1">The sequence shown here is derived from an EMBL/GenBank/DDBJ whole genome shotgun (WGS) entry which is preliminary data.</text>
</comment>
<reference evidence="1" key="1">
    <citation type="submission" date="2022-03" db="EMBL/GenBank/DDBJ databases">
        <authorList>
            <person name="Lindestad O."/>
        </authorList>
    </citation>
    <scope>NUCLEOTIDE SEQUENCE</scope>
</reference>
<keyword evidence="2" id="KW-1185">Reference proteome</keyword>
<name>A0A8S4S244_9NEOP</name>
<proteinExistence type="predicted"/>
<dbReference type="EMBL" id="CAKXAJ010025908">
    <property type="protein sequence ID" value="CAH2245639.1"/>
    <property type="molecule type" value="Genomic_DNA"/>
</dbReference>
<sequence>MGLIRRLRDTQRAMKRTMLVVSLRDQIINEICRRTRVTDIAQRVAKLQSQWAGHIALRTDGRWGFKAMEWIPSTGKRRWEPRKLAQDRVLWNSLQKSYVQQWTSIGGLHDDDEYF</sequence>
<protein>
    <submittedName>
        <fullName evidence="1">Jg6549 protein</fullName>
    </submittedName>
</protein>
<dbReference type="AlphaFoldDB" id="A0A8S4S244"/>
<accession>A0A8S4S244</accession>
<evidence type="ECO:0000313" key="2">
    <source>
        <dbReference type="Proteomes" id="UP000838756"/>
    </source>
</evidence>
<gene>
    <name evidence="1" type="primary">jg6549</name>
    <name evidence="1" type="ORF">PAEG_LOCUS21159</name>
</gene>
<dbReference type="Proteomes" id="UP000838756">
    <property type="component" value="Unassembled WGS sequence"/>
</dbReference>
<evidence type="ECO:0000313" key="1">
    <source>
        <dbReference type="EMBL" id="CAH2245639.1"/>
    </source>
</evidence>